<keyword evidence="5" id="KW-0175">Coiled coil</keyword>
<sequence length="302" mass="34828">MLCTLCVHCFKVLEVARNGCTLHTMDNFDDYVSDDDDNDTRHQCRRDWRRLKAVQSELEDVESVALDSLVAAQDGDVNPENDTFSRLQLLHVLEKRLKAELQFIREKDLKTLPENVDLQLLILEQNQEKKLDNLRETLTYAEALQSEVLEDIKQEEETHSSLSILNEVLKKKVAVVNRANGDDIGNTLESVLAEMTTKVNKVTEMNKYFKEQLKEILSKHFPLPHPTEAGGAAQRDIDMSNRLSLMSIVGRLIEQSLNSPEQPYIDMDDRFWPPHVEFLLRCQIVLKDPNNSHRIKLVPFHL</sequence>
<evidence type="ECO:0000313" key="8">
    <source>
        <dbReference type="EMBL" id="CAG5129511.1"/>
    </source>
</evidence>
<comment type="subcellular location">
    <subcellularLocation>
        <location evidence="2">Chromosome</location>
        <location evidence="2">Centromere</location>
    </subcellularLocation>
    <subcellularLocation>
        <location evidence="1">Nucleus</location>
    </subcellularLocation>
</comment>
<dbReference type="PANTHER" id="PTHR14401">
    <property type="entry name" value="CENTROMERE PROTEIN K"/>
    <property type="match status" value="1"/>
</dbReference>
<name>A0A8S3ZSR7_9EUPU</name>
<evidence type="ECO:0000256" key="1">
    <source>
        <dbReference type="ARBA" id="ARBA00004123"/>
    </source>
</evidence>
<evidence type="ECO:0000256" key="2">
    <source>
        <dbReference type="ARBA" id="ARBA00004584"/>
    </source>
</evidence>
<organism evidence="8 9">
    <name type="scientific">Candidula unifasciata</name>
    <dbReference type="NCBI Taxonomy" id="100452"/>
    <lineage>
        <taxon>Eukaryota</taxon>
        <taxon>Metazoa</taxon>
        <taxon>Spiralia</taxon>
        <taxon>Lophotrochozoa</taxon>
        <taxon>Mollusca</taxon>
        <taxon>Gastropoda</taxon>
        <taxon>Heterobranchia</taxon>
        <taxon>Euthyneura</taxon>
        <taxon>Panpulmonata</taxon>
        <taxon>Eupulmonata</taxon>
        <taxon>Stylommatophora</taxon>
        <taxon>Helicina</taxon>
        <taxon>Helicoidea</taxon>
        <taxon>Geomitridae</taxon>
        <taxon>Candidula</taxon>
    </lineage>
</organism>
<evidence type="ECO:0000256" key="6">
    <source>
        <dbReference type="ARBA" id="ARBA00023242"/>
    </source>
</evidence>
<proteinExistence type="inferred from homology"/>
<keyword evidence="4" id="KW-0158">Chromosome</keyword>
<protein>
    <recommendedName>
        <fullName evidence="10">Centromere protein K</fullName>
    </recommendedName>
</protein>
<keyword evidence="6" id="KW-0539">Nucleus</keyword>
<evidence type="ECO:0000256" key="5">
    <source>
        <dbReference type="ARBA" id="ARBA00023054"/>
    </source>
</evidence>
<keyword evidence="7" id="KW-0137">Centromere</keyword>
<dbReference type="AlphaFoldDB" id="A0A8S3ZSR7"/>
<dbReference type="GO" id="GO:0051382">
    <property type="term" value="P:kinetochore assembly"/>
    <property type="evidence" value="ECO:0007669"/>
    <property type="project" value="InterPro"/>
</dbReference>
<evidence type="ECO:0000256" key="4">
    <source>
        <dbReference type="ARBA" id="ARBA00022454"/>
    </source>
</evidence>
<dbReference type="EMBL" id="CAJHNH020003535">
    <property type="protein sequence ID" value="CAG5129511.1"/>
    <property type="molecule type" value="Genomic_DNA"/>
</dbReference>
<dbReference type="Pfam" id="PF11802">
    <property type="entry name" value="CENP-K"/>
    <property type="match status" value="1"/>
</dbReference>
<dbReference type="GO" id="GO:0000775">
    <property type="term" value="C:chromosome, centromeric region"/>
    <property type="evidence" value="ECO:0007669"/>
    <property type="project" value="UniProtKB-SubCell"/>
</dbReference>
<dbReference type="Proteomes" id="UP000678393">
    <property type="component" value="Unassembled WGS sequence"/>
</dbReference>
<dbReference type="InterPro" id="IPR020993">
    <property type="entry name" value="Centromere_CenpK"/>
</dbReference>
<comment type="caution">
    <text evidence="8">The sequence shown here is derived from an EMBL/GenBank/DDBJ whole genome shotgun (WGS) entry which is preliminary data.</text>
</comment>
<keyword evidence="9" id="KW-1185">Reference proteome</keyword>
<gene>
    <name evidence="8" type="ORF">CUNI_LOCUS15069</name>
</gene>
<dbReference type="GO" id="GO:0005634">
    <property type="term" value="C:nucleus"/>
    <property type="evidence" value="ECO:0007669"/>
    <property type="project" value="UniProtKB-SubCell"/>
</dbReference>
<evidence type="ECO:0000256" key="7">
    <source>
        <dbReference type="ARBA" id="ARBA00023328"/>
    </source>
</evidence>
<dbReference type="OrthoDB" id="9445768at2759"/>
<accession>A0A8S3ZSR7</accession>
<comment type="similarity">
    <text evidence="3">Belongs to the CENP-K/MCM22 family.</text>
</comment>
<reference evidence="8" key="1">
    <citation type="submission" date="2021-04" db="EMBL/GenBank/DDBJ databases">
        <authorList>
            <consortium name="Molecular Ecology Group"/>
        </authorList>
    </citation>
    <scope>NUCLEOTIDE SEQUENCE</scope>
</reference>
<evidence type="ECO:0000256" key="3">
    <source>
        <dbReference type="ARBA" id="ARBA00005795"/>
    </source>
</evidence>
<dbReference type="GO" id="GO:0000070">
    <property type="term" value="P:mitotic sister chromatid segregation"/>
    <property type="evidence" value="ECO:0007669"/>
    <property type="project" value="TreeGrafter"/>
</dbReference>
<evidence type="ECO:0000313" key="9">
    <source>
        <dbReference type="Proteomes" id="UP000678393"/>
    </source>
</evidence>
<dbReference type="PANTHER" id="PTHR14401:SF6">
    <property type="entry name" value="CENTROMERE PROTEIN K"/>
    <property type="match status" value="1"/>
</dbReference>
<evidence type="ECO:0008006" key="10">
    <source>
        <dbReference type="Google" id="ProtNLM"/>
    </source>
</evidence>